<organism evidence="2 3">
    <name type="scientific">Pseudolycoriella hygida</name>
    <dbReference type="NCBI Taxonomy" id="35572"/>
    <lineage>
        <taxon>Eukaryota</taxon>
        <taxon>Metazoa</taxon>
        <taxon>Ecdysozoa</taxon>
        <taxon>Arthropoda</taxon>
        <taxon>Hexapoda</taxon>
        <taxon>Insecta</taxon>
        <taxon>Pterygota</taxon>
        <taxon>Neoptera</taxon>
        <taxon>Endopterygota</taxon>
        <taxon>Diptera</taxon>
        <taxon>Nematocera</taxon>
        <taxon>Sciaroidea</taxon>
        <taxon>Sciaridae</taxon>
        <taxon>Pseudolycoriella</taxon>
    </lineage>
</organism>
<proteinExistence type="predicted"/>
<dbReference type="SUPFAM" id="SSF81383">
    <property type="entry name" value="F-box domain"/>
    <property type="match status" value="1"/>
</dbReference>
<dbReference type="InterPro" id="IPR032675">
    <property type="entry name" value="LRR_dom_sf"/>
</dbReference>
<comment type="caution">
    <text evidence="2">The sequence shown here is derived from an EMBL/GenBank/DDBJ whole genome shotgun (WGS) entry which is preliminary data.</text>
</comment>
<dbReference type="InterPro" id="IPR001810">
    <property type="entry name" value="F-box_dom"/>
</dbReference>
<dbReference type="Gene3D" id="3.80.10.10">
    <property type="entry name" value="Ribonuclease Inhibitor"/>
    <property type="match status" value="1"/>
</dbReference>
<evidence type="ECO:0000313" key="3">
    <source>
        <dbReference type="Proteomes" id="UP001151699"/>
    </source>
</evidence>
<feature type="domain" description="F-box" evidence="1">
    <location>
        <begin position="33"/>
        <end position="62"/>
    </location>
</feature>
<dbReference type="SUPFAM" id="SSF52058">
    <property type="entry name" value="L domain-like"/>
    <property type="match status" value="1"/>
</dbReference>
<protein>
    <recommendedName>
        <fullName evidence="1">F-box domain-containing protein</fullName>
    </recommendedName>
</protein>
<name>A0A9Q0S5P0_9DIPT</name>
<dbReference type="CDD" id="cd09917">
    <property type="entry name" value="F-box_SF"/>
    <property type="match status" value="1"/>
</dbReference>
<dbReference type="OrthoDB" id="2382755at2759"/>
<dbReference type="Proteomes" id="UP001151699">
    <property type="component" value="Chromosome B"/>
</dbReference>
<keyword evidence="3" id="KW-1185">Reference proteome</keyword>
<dbReference type="AlphaFoldDB" id="A0A9Q0S5P0"/>
<dbReference type="InterPro" id="IPR036047">
    <property type="entry name" value="F-box-like_dom_sf"/>
</dbReference>
<evidence type="ECO:0000259" key="1">
    <source>
        <dbReference type="Pfam" id="PF12937"/>
    </source>
</evidence>
<sequence length="520" mass="60792">MEEDLTADLDKLLLVDTMDDSIDAVRKRVMRIPELRHNIFRYLPLKDIKACRLVCHEWNATAGPFLIATSRIRFHFNGDEARTPDRFIEEFQTGELLDKCNNFFFDCVHNWIEYDELLRFIEQFGDTIKELKIYGAYVHPFNKLSLDARIKLISSQLTKLDIVCTETRLIVPMGKLQNIKTLRLRSCILEITDAAVCAPVELHLDFVFFSRNDFKINFLKLNDLFDFRNLKNIYVDSSPIDNFELDLSEGALKLNNLVYKNFNAEKQKSSKWTVRKLRLYTETEYTSPTGMVFEELSFDGPALDAEILPTTLRILEMDGTDVKLLHKKAVENLVNLKYLLFNGTTSSNLSAFRNCANLTHLHLCARYDEFESLFTINVKLIPKTVKVFRLSDEYVLLGKIDSEMETVIMENISLEDAYLYLKENFSENLKNVLIFCTKYHDQTVIDRLMKELSLKRYIFGPLFRKSRYTFTFLHISLFIYCFKGDFCTKMDNEAAVIKQYDKTGIDRVIDAWWTDDNVSF</sequence>
<dbReference type="EMBL" id="WJQU01000002">
    <property type="protein sequence ID" value="KAJ6644365.1"/>
    <property type="molecule type" value="Genomic_DNA"/>
</dbReference>
<dbReference type="Pfam" id="PF12937">
    <property type="entry name" value="F-box-like"/>
    <property type="match status" value="1"/>
</dbReference>
<gene>
    <name evidence="2" type="ORF">Bhyg_09333</name>
</gene>
<evidence type="ECO:0000313" key="2">
    <source>
        <dbReference type="EMBL" id="KAJ6644365.1"/>
    </source>
</evidence>
<reference evidence="2" key="1">
    <citation type="submission" date="2022-07" db="EMBL/GenBank/DDBJ databases">
        <authorList>
            <person name="Trinca V."/>
            <person name="Uliana J.V.C."/>
            <person name="Torres T.T."/>
            <person name="Ward R.J."/>
            <person name="Monesi N."/>
        </authorList>
    </citation>
    <scope>NUCLEOTIDE SEQUENCE</scope>
    <source>
        <strain evidence="2">HSMRA1968</strain>
        <tissue evidence="2">Whole embryos</tissue>
    </source>
</reference>
<dbReference type="Gene3D" id="1.20.1280.50">
    <property type="match status" value="1"/>
</dbReference>
<accession>A0A9Q0S5P0</accession>